<dbReference type="GO" id="GO:0046872">
    <property type="term" value="F:metal ion binding"/>
    <property type="evidence" value="ECO:0007669"/>
    <property type="project" value="UniProtKB-KW"/>
</dbReference>
<keyword evidence="5" id="KW-0663">Pyridoxal phosphate</keyword>
<comment type="similarity">
    <text evidence="2">Belongs to the class-V pyridoxal-phosphate-dependent aminotransferase family. NifS/IscS subfamily.</text>
</comment>
<dbReference type="InterPro" id="IPR000192">
    <property type="entry name" value="Aminotrans_V_dom"/>
</dbReference>
<dbReference type="AlphaFoldDB" id="A0A3P3XTU0"/>
<gene>
    <name evidence="10" type="ORF">SPIRO4BDMA_70117</name>
</gene>
<dbReference type="EC" id="2.8.1.7" evidence="10"/>
<dbReference type="InterPro" id="IPR015421">
    <property type="entry name" value="PyrdxlP-dep_Trfase_major"/>
</dbReference>
<organism evidence="10">
    <name type="scientific">uncultured spirochete</name>
    <dbReference type="NCBI Taxonomy" id="156406"/>
    <lineage>
        <taxon>Bacteria</taxon>
        <taxon>Pseudomonadati</taxon>
        <taxon>Spirochaetota</taxon>
        <taxon>Spirochaetia</taxon>
        <taxon>Spirochaetales</taxon>
        <taxon>environmental samples</taxon>
    </lineage>
</organism>
<dbReference type="InterPro" id="IPR015422">
    <property type="entry name" value="PyrdxlP-dep_Trfase_small"/>
</dbReference>
<dbReference type="PIRSF" id="PIRSF005572">
    <property type="entry name" value="NifS"/>
    <property type="match status" value="1"/>
</dbReference>
<evidence type="ECO:0000256" key="5">
    <source>
        <dbReference type="ARBA" id="ARBA00022898"/>
    </source>
</evidence>
<evidence type="ECO:0000256" key="6">
    <source>
        <dbReference type="ARBA" id="ARBA00023004"/>
    </source>
</evidence>
<dbReference type="Gene3D" id="3.90.1150.10">
    <property type="entry name" value="Aspartate Aminotransferase, domain 1"/>
    <property type="match status" value="1"/>
</dbReference>
<keyword evidence="7" id="KW-0411">Iron-sulfur</keyword>
<evidence type="ECO:0000256" key="1">
    <source>
        <dbReference type="ARBA" id="ARBA00001933"/>
    </source>
</evidence>
<dbReference type="Gene3D" id="3.40.640.10">
    <property type="entry name" value="Type I PLP-dependent aspartate aminotransferase-like (Major domain)"/>
    <property type="match status" value="1"/>
</dbReference>
<dbReference type="GO" id="GO:0031071">
    <property type="term" value="F:cysteine desulfurase activity"/>
    <property type="evidence" value="ECO:0007669"/>
    <property type="project" value="UniProtKB-EC"/>
</dbReference>
<comment type="catalytic activity">
    <reaction evidence="8">
        <text>(sulfur carrier)-H + L-cysteine = (sulfur carrier)-SH + L-alanine</text>
        <dbReference type="Rhea" id="RHEA:43892"/>
        <dbReference type="Rhea" id="RHEA-COMP:14737"/>
        <dbReference type="Rhea" id="RHEA-COMP:14739"/>
        <dbReference type="ChEBI" id="CHEBI:29917"/>
        <dbReference type="ChEBI" id="CHEBI:35235"/>
        <dbReference type="ChEBI" id="CHEBI:57972"/>
        <dbReference type="ChEBI" id="CHEBI:64428"/>
        <dbReference type="EC" id="2.8.1.7"/>
    </reaction>
</comment>
<name>A0A3P3XTU0_9SPIR</name>
<keyword evidence="3 10" id="KW-0808">Transferase</keyword>
<sequence length="392" mass="42569">MRDVFLDWAATTPADPEILQRSLDLSLEVYANPSSSHWLGRQAKQLLEESRTSLMRALAISKGTLVFTGSGSEADHIPLLALVHRLKPVASRKPLHVIVSAIEHSAIDCQIRALEKLGVEVSWINPDTQGHIDPNQVSARMRKETALISIMGVNNEMGAIQDVSAIGQSIKDAALQSGMKKPWFHVDAVQMLGKLSMREVPDYADSFAISAHKIRGPRGIGALWLSRPLEAFACGGGQEGGIRPGTENLFGAFAFRFAVEKASESLAHHAAHAQELESRLIEGISHIEGALLVPRRAPRDEGYVPSIVSIAFPGLGGETMVRALSDRQIAVSTGSACASNQRRQGRRVLKAMGVPDDISFSAIRLSTGPLTTPEDIDIFLEHAEDLYRKLKT</sequence>
<feature type="domain" description="Aminotransferase class V" evidence="9">
    <location>
        <begin position="4"/>
        <end position="379"/>
    </location>
</feature>
<keyword evidence="6" id="KW-0408">Iron</keyword>
<proteinExistence type="inferred from homology"/>
<evidence type="ECO:0000259" key="9">
    <source>
        <dbReference type="Pfam" id="PF00266"/>
    </source>
</evidence>
<evidence type="ECO:0000256" key="2">
    <source>
        <dbReference type="ARBA" id="ARBA00006490"/>
    </source>
</evidence>
<dbReference type="PANTHER" id="PTHR11601:SF34">
    <property type="entry name" value="CYSTEINE DESULFURASE"/>
    <property type="match status" value="1"/>
</dbReference>
<accession>A0A3P3XTU0</accession>
<dbReference type="InterPro" id="IPR016454">
    <property type="entry name" value="Cysteine_dSase"/>
</dbReference>
<comment type="cofactor">
    <cofactor evidence="1">
        <name>pyridoxal 5'-phosphate</name>
        <dbReference type="ChEBI" id="CHEBI:597326"/>
    </cofactor>
</comment>
<dbReference type="GO" id="GO:0051536">
    <property type="term" value="F:iron-sulfur cluster binding"/>
    <property type="evidence" value="ECO:0007669"/>
    <property type="project" value="UniProtKB-KW"/>
</dbReference>
<evidence type="ECO:0000256" key="3">
    <source>
        <dbReference type="ARBA" id="ARBA00022679"/>
    </source>
</evidence>
<reference evidence="10" key="1">
    <citation type="submission" date="2017-02" db="EMBL/GenBank/DDBJ databases">
        <authorList>
            <person name="Regsiter A."/>
            <person name="William W."/>
        </authorList>
    </citation>
    <scope>NUCLEOTIDE SEQUENCE</scope>
    <source>
        <strain evidence="10">BdmA 4</strain>
    </source>
</reference>
<evidence type="ECO:0000256" key="8">
    <source>
        <dbReference type="ARBA" id="ARBA00050776"/>
    </source>
</evidence>
<dbReference type="Gene3D" id="1.10.260.50">
    <property type="match status" value="1"/>
</dbReference>
<evidence type="ECO:0000256" key="4">
    <source>
        <dbReference type="ARBA" id="ARBA00022723"/>
    </source>
</evidence>
<evidence type="ECO:0000313" key="10">
    <source>
        <dbReference type="EMBL" id="SLM19695.1"/>
    </source>
</evidence>
<dbReference type="SUPFAM" id="SSF53383">
    <property type="entry name" value="PLP-dependent transferases"/>
    <property type="match status" value="1"/>
</dbReference>
<keyword evidence="4" id="KW-0479">Metal-binding</keyword>
<dbReference type="PANTHER" id="PTHR11601">
    <property type="entry name" value="CYSTEINE DESULFURYLASE FAMILY MEMBER"/>
    <property type="match status" value="1"/>
</dbReference>
<dbReference type="Pfam" id="PF00266">
    <property type="entry name" value="Aminotran_5"/>
    <property type="match status" value="1"/>
</dbReference>
<protein>
    <submittedName>
        <fullName evidence="10">Putative cysteine desulfurase</fullName>
        <ecNumber evidence="10">2.8.1.7</ecNumber>
    </submittedName>
</protein>
<evidence type="ECO:0000256" key="7">
    <source>
        <dbReference type="ARBA" id="ARBA00023014"/>
    </source>
</evidence>
<dbReference type="InterPro" id="IPR015424">
    <property type="entry name" value="PyrdxlP-dep_Trfase"/>
</dbReference>
<dbReference type="EMBL" id="FWDO01000007">
    <property type="protein sequence ID" value="SLM19695.1"/>
    <property type="molecule type" value="Genomic_DNA"/>
</dbReference>